<dbReference type="InterPro" id="IPR003737">
    <property type="entry name" value="GlcNAc_PI_deacetylase-related"/>
</dbReference>
<keyword evidence="3" id="KW-1185">Reference proteome</keyword>
<evidence type="ECO:0000313" key="3">
    <source>
        <dbReference type="Proteomes" id="UP000277094"/>
    </source>
</evidence>
<reference evidence="2 3" key="1">
    <citation type="submission" date="2018-11" db="EMBL/GenBank/DDBJ databases">
        <authorList>
            <person name="Li F."/>
        </authorList>
    </citation>
    <scope>NUCLEOTIDE SEQUENCE [LARGE SCALE GENOMIC DNA]</scope>
    <source>
        <strain evidence="2 3">KIS18-7</strain>
    </source>
</reference>
<dbReference type="InterPro" id="IPR024078">
    <property type="entry name" value="LmbE-like_dom_sf"/>
</dbReference>
<dbReference type="GO" id="GO:0016137">
    <property type="term" value="P:glycoside metabolic process"/>
    <property type="evidence" value="ECO:0007669"/>
    <property type="project" value="UniProtKB-ARBA"/>
</dbReference>
<dbReference type="OrthoDB" id="158614at2"/>
<evidence type="ECO:0000313" key="2">
    <source>
        <dbReference type="EMBL" id="RNL80363.1"/>
    </source>
</evidence>
<keyword evidence="1" id="KW-0862">Zinc</keyword>
<dbReference type="PANTHER" id="PTHR12993:SF11">
    <property type="entry name" value="N-ACETYLGLUCOSAMINYL-PHOSPHATIDYLINOSITOL DE-N-ACETYLASE"/>
    <property type="match status" value="1"/>
</dbReference>
<dbReference type="AlphaFoldDB" id="A0A3N0DY20"/>
<dbReference type="EMBL" id="RJSG01000002">
    <property type="protein sequence ID" value="RNL80363.1"/>
    <property type="molecule type" value="Genomic_DNA"/>
</dbReference>
<gene>
    <name evidence="2" type="ORF">EFL95_08015</name>
</gene>
<organism evidence="2 3">
    <name type="scientific">Nocardioides marmorisolisilvae</name>
    <dbReference type="NCBI Taxonomy" id="1542737"/>
    <lineage>
        <taxon>Bacteria</taxon>
        <taxon>Bacillati</taxon>
        <taxon>Actinomycetota</taxon>
        <taxon>Actinomycetes</taxon>
        <taxon>Propionibacteriales</taxon>
        <taxon>Nocardioidaceae</taxon>
        <taxon>Nocardioides</taxon>
    </lineage>
</organism>
<protein>
    <submittedName>
        <fullName evidence="2">PIG-L family deacetylase</fullName>
    </submittedName>
</protein>
<dbReference type="PANTHER" id="PTHR12993">
    <property type="entry name" value="N-ACETYLGLUCOSAMINYL-PHOSPHATIDYLINOSITOL DE-N-ACETYLASE-RELATED"/>
    <property type="match status" value="1"/>
</dbReference>
<proteinExistence type="predicted"/>
<evidence type="ECO:0000256" key="1">
    <source>
        <dbReference type="ARBA" id="ARBA00022833"/>
    </source>
</evidence>
<comment type="caution">
    <text evidence="2">The sequence shown here is derived from an EMBL/GenBank/DDBJ whole genome shotgun (WGS) entry which is preliminary data.</text>
</comment>
<dbReference type="GO" id="GO:0016811">
    <property type="term" value="F:hydrolase activity, acting on carbon-nitrogen (but not peptide) bonds, in linear amides"/>
    <property type="evidence" value="ECO:0007669"/>
    <property type="project" value="TreeGrafter"/>
</dbReference>
<dbReference type="Pfam" id="PF02585">
    <property type="entry name" value="PIG-L"/>
    <property type="match status" value="1"/>
</dbReference>
<dbReference type="Proteomes" id="UP000277094">
    <property type="component" value="Unassembled WGS sequence"/>
</dbReference>
<dbReference type="Gene3D" id="3.40.50.10320">
    <property type="entry name" value="LmbE-like"/>
    <property type="match status" value="1"/>
</dbReference>
<name>A0A3N0DY20_9ACTN</name>
<sequence length="262" mass="27586">MHAGLVPFTLVAFHAHPDDESLLMGGTIARAAAEGHRVVLVTATDGSAGLADAEHGTHAELGRRRLEELEDAAERLGAARVVHLGFPDGTFGSVGVTEPSAALAAVLEQESADVLTGYDPSGGYGHPDHVHVHHVARAAAATTGVALLEATVDRALIVAGARLVHAVPGSPPIDLARMRDSYLPRPELTHKIDVRPYVAAKIQGLAAHASQQGGSSGFRTVTLLHRLPGPVARRVLGREWFREVGREPGGRLLDDVFASCRQ</sequence>
<accession>A0A3N0DY20</accession>
<dbReference type="SUPFAM" id="SSF102588">
    <property type="entry name" value="LmbE-like"/>
    <property type="match status" value="1"/>
</dbReference>